<dbReference type="InterPro" id="IPR005549">
    <property type="entry name" value="Kinetochore_Nuf2_N"/>
</dbReference>
<keyword evidence="5" id="KW-0498">Mitosis</keyword>
<feature type="coiled-coil region" evidence="9">
    <location>
        <begin position="256"/>
        <end position="389"/>
    </location>
</feature>
<evidence type="ECO:0000256" key="9">
    <source>
        <dbReference type="SAM" id="Coils"/>
    </source>
</evidence>
<keyword evidence="12" id="KW-1185">Reference proteome</keyword>
<feature type="domain" description="Kinetochore protein Nuf2 N-terminal" evidence="10">
    <location>
        <begin position="5"/>
        <end position="139"/>
    </location>
</feature>
<evidence type="ECO:0000256" key="4">
    <source>
        <dbReference type="ARBA" id="ARBA00022618"/>
    </source>
</evidence>
<evidence type="ECO:0000256" key="8">
    <source>
        <dbReference type="ARBA" id="ARBA00023328"/>
    </source>
</evidence>
<comment type="subcellular location">
    <subcellularLocation>
        <location evidence="1">Chromosome</location>
        <location evidence="1">Centromere</location>
    </subcellularLocation>
</comment>
<evidence type="ECO:0000313" key="11">
    <source>
        <dbReference type="EMBL" id="KAJ1354578.1"/>
    </source>
</evidence>
<comment type="caution">
    <text evidence="11">The sequence shown here is derived from an EMBL/GenBank/DDBJ whole genome shotgun (WGS) entry which is preliminary data.</text>
</comment>
<dbReference type="InterPro" id="IPR038275">
    <property type="entry name" value="Nuf2_N_sf"/>
</dbReference>
<evidence type="ECO:0000256" key="7">
    <source>
        <dbReference type="ARBA" id="ARBA00023306"/>
    </source>
</evidence>
<evidence type="ECO:0000256" key="2">
    <source>
        <dbReference type="ARBA" id="ARBA00005498"/>
    </source>
</evidence>
<comment type="similarity">
    <text evidence="2">Belongs to the NUF2 family.</text>
</comment>
<reference evidence="11" key="1">
    <citation type="submission" date="2021-06" db="EMBL/GenBank/DDBJ databases">
        <title>Parelaphostrongylus tenuis whole genome reference sequence.</title>
        <authorList>
            <person name="Garwood T.J."/>
            <person name="Larsen P.A."/>
            <person name="Fountain-Jones N.M."/>
            <person name="Garbe J.R."/>
            <person name="Macchietto M.G."/>
            <person name="Kania S.A."/>
            <person name="Gerhold R.W."/>
            <person name="Richards J.E."/>
            <person name="Wolf T.M."/>
        </authorList>
    </citation>
    <scope>NUCLEOTIDE SEQUENCE</scope>
    <source>
        <strain evidence="11">MNPRO001-30</strain>
        <tissue evidence="11">Meninges</tissue>
    </source>
</reference>
<proteinExistence type="inferred from homology"/>
<evidence type="ECO:0000256" key="5">
    <source>
        <dbReference type="ARBA" id="ARBA00022776"/>
    </source>
</evidence>
<evidence type="ECO:0000256" key="1">
    <source>
        <dbReference type="ARBA" id="ARBA00004584"/>
    </source>
</evidence>
<keyword evidence="8" id="KW-0137">Centromere</keyword>
<evidence type="ECO:0000256" key="3">
    <source>
        <dbReference type="ARBA" id="ARBA00022454"/>
    </source>
</evidence>
<dbReference type="Gene3D" id="1.10.418.60">
    <property type="entry name" value="Ncd80 complex, Nuf2 subunit"/>
    <property type="match status" value="1"/>
</dbReference>
<dbReference type="Proteomes" id="UP001196413">
    <property type="component" value="Unassembled WGS sequence"/>
</dbReference>
<dbReference type="AlphaFoldDB" id="A0AAD5MD26"/>
<protein>
    <recommendedName>
        <fullName evidence="10">Kinetochore protein Nuf2 N-terminal domain-containing protein</fullName>
    </recommendedName>
</protein>
<accession>A0AAD5MD26</accession>
<evidence type="ECO:0000259" key="10">
    <source>
        <dbReference type="Pfam" id="PF03800"/>
    </source>
</evidence>
<keyword evidence="6 9" id="KW-0175">Coiled coil</keyword>
<keyword evidence="3" id="KW-0158">Chromosome</keyword>
<name>A0AAD5MD26_PARTN</name>
<organism evidence="11 12">
    <name type="scientific">Parelaphostrongylus tenuis</name>
    <name type="common">Meningeal worm</name>
    <dbReference type="NCBI Taxonomy" id="148309"/>
    <lineage>
        <taxon>Eukaryota</taxon>
        <taxon>Metazoa</taxon>
        <taxon>Ecdysozoa</taxon>
        <taxon>Nematoda</taxon>
        <taxon>Chromadorea</taxon>
        <taxon>Rhabditida</taxon>
        <taxon>Rhabditina</taxon>
        <taxon>Rhabditomorpha</taxon>
        <taxon>Strongyloidea</taxon>
        <taxon>Metastrongylidae</taxon>
        <taxon>Parelaphostrongylus</taxon>
    </lineage>
</organism>
<dbReference type="EMBL" id="JAHQIW010002123">
    <property type="protein sequence ID" value="KAJ1354578.1"/>
    <property type="molecule type" value="Genomic_DNA"/>
</dbReference>
<evidence type="ECO:0000256" key="6">
    <source>
        <dbReference type="ARBA" id="ARBA00023054"/>
    </source>
</evidence>
<feature type="coiled-coil region" evidence="9">
    <location>
        <begin position="132"/>
        <end position="159"/>
    </location>
</feature>
<dbReference type="GO" id="GO:0031262">
    <property type="term" value="C:Ndc80 complex"/>
    <property type="evidence" value="ECO:0007669"/>
    <property type="project" value="InterPro"/>
</dbReference>
<evidence type="ECO:0000313" key="12">
    <source>
        <dbReference type="Proteomes" id="UP001196413"/>
    </source>
</evidence>
<gene>
    <name evidence="11" type="ORF">KIN20_011560</name>
</gene>
<sequence length="419" mass="48869">MCSIVLDPRSIVDALTCLNVDINVEDVVHPKADRIQLIYNAFCTQILGVPERSLSELPFDCNCNSETAELHQRSIPLTLLFTTMRCFTTDFGDESCDFTMCDLLNPQPRRTRRLLSLLADFTNFNMKASHVFEKTVAEYDEARQAVNAAQEQVLLAEERRNALRSGLDLRKRKENEVDLKKEIESIRSKIEHVSKGIVKSPARFLRDVEDQRAQIKSLQGDCDRERERIYNNEESMKMIDQISKMLDERPREMDVLSELQNEMNRLEQCSIDSQARCADLKKQAHQMEEELKRLVVCGEEEAKNHERACELGSSRLKDLRSLKENLSSVLQNLRENDGGRRNELSQLKKELVRLRNENSEEKEIVRAKCLELQRRFKDLLQKYHRDEEKFIRNTGHSQMCFVPYRPPLMTLTKLKMVMK</sequence>
<dbReference type="Pfam" id="PF03800">
    <property type="entry name" value="Nuf2"/>
    <property type="match status" value="1"/>
</dbReference>
<keyword evidence="7" id="KW-0131">Cell cycle</keyword>
<dbReference type="GO" id="GO:0051301">
    <property type="term" value="P:cell division"/>
    <property type="evidence" value="ECO:0007669"/>
    <property type="project" value="UniProtKB-KW"/>
</dbReference>
<keyword evidence="4" id="KW-0132">Cell division</keyword>